<dbReference type="InterPro" id="IPR013083">
    <property type="entry name" value="Znf_RING/FYVE/PHD"/>
</dbReference>
<dbReference type="SMART" id="SM00238">
    <property type="entry name" value="BIR"/>
    <property type="match status" value="1"/>
</dbReference>
<dbReference type="Gene3D" id="3.30.40.10">
    <property type="entry name" value="Zinc/RING finger domain, C3HC4 (zinc finger)"/>
    <property type="match status" value="1"/>
</dbReference>
<dbReference type="EMBL" id="KU659593">
    <property type="protein sequence ID" value="ANW12278.1"/>
    <property type="molecule type" value="Genomic_DNA"/>
</dbReference>
<gene>
    <name evidence="1" type="primary">masp1.45</name>
</gene>
<proteinExistence type="predicted"/>
<dbReference type="CDD" id="cd00022">
    <property type="entry name" value="BIR"/>
    <property type="match status" value="1"/>
</dbReference>
<dbReference type="PANTHER" id="PTHR10044:SF139">
    <property type="entry name" value="DEATH-ASSOCIATED INHIBITOR OF APOPTOSIS 2"/>
    <property type="match status" value="1"/>
</dbReference>
<sequence length="173" mass="19807">MTFINNDSISERINSFIGWNVLFICPDEMARAGFYYTKHKDYVRCAYCEIELGNWTTGKSPISEHAYYSPQCNYVVELLESYSLMTSSSLPPHVEEHERRRLNDFYTCATTTATTTTAASSNVMACVVCMDRDRCIMFSPCKHIVCCDDCAVVVDSCVLCRSLIEYRTRIFLN</sequence>
<evidence type="ECO:0000313" key="1">
    <source>
        <dbReference type="EMBL" id="ANW12278.1"/>
    </source>
</evidence>
<dbReference type="InterPro" id="IPR050784">
    <property type="entry name" value="IAP"/>
</dbReference>
<organism evidence="1">
    <name type="scientific">Malacosoma sp. alphabaculovirus</name>
    <dbReference type="NCBI Taxonomy" id="1881632"/>
    <lineage>
        <taxon>Viruses</taxon>
        <taxon>Viruses incertae sedis</taxon>
        <taxon>Naldaviricetes</taxon>
        <taxon>Lefavirales</taxon>
        <taxon>Baculoviridae</taxon>
        <taxon>Alphabaculovirus</taxon>
    </lineage>
</organism>
<protein>
    <submittedName>
        <fullName evidence="1">Iap3</fullName>
    </submittedName>
</protein>
<dbReference type="GO" id="GO:0051726">
    <property type="term" value="P:regulation of cell cycle"/>
    <property type="evidence" value="ECO:0007669"/>
    <property type="project" value="TreeGrafter"/>
</dbReference>
<dbReference type="Pfam" id="PF00653">
    <property type="entry name" value="BIR"/>
    <property type="match status" value="1"/>
</dbReference>
<dbReference type="PANTHER" id="PTHR10044">
    <property type="entry name" value="INHIBITOR OF APOPTOSIS"/>
    <property type="match status" value="1"/>
</dbReference>
<dbReference type="Pfam" id="PF13920">
    <property type="entry name" value="zf-C3HC4_3"/>
    <property type="match status" value="1"/>
</dbReference>
<dbReference type="InterPro" id="IPR001370">
    <property type="entry name" value="BIR_rpt"/>
</dbReference>
<dbReference type="PROSITE" id="PS50143">
    <property type="entry name" value="BIR_REPEAT_2"/>
    <property type="match status" value="1"/>
</dbReference>
<dbReference type="Gene3D" id="1.10.1170.10">
    <property type="entry name" value="Inhibitor Of Apoptosis Protein (2mihbC-IAP-1), Chain A"/>
    <property type="match status" value="1"/>
</dbReference>
<reference evidence="1" key="1">
    <citation type="submission" date="2016-01" db="EMBL/GenBank/DDBJ databases">
        <authorList>
            <person name="Oliw E.H."/>
        </authorList>
    </citation>
    <scope>NUCLEOTIDE SEQUENCE</scope>
    <source>
        <strain evidence="1">164</strain>
    </source>
</reference>
<accession>A0A1B1V5M0</accession>
<name>A0A1B1V5M0_9ABAC</name>
<dbReference type="SUPFAM" id="SSF57924">
    <property type="entry name" value="Inhibitor of apoptosis (IAP) repeat"/>
    <property type="match status" value="1"/>
</dbReference>